<evidence type="ECO:0000313" key="4">
    <source>
        <dbReference type="Proteomes" id="UP000678374"/>
    </source>
</evidence>
<accession>A0A941BQ94</accession>
<reference evidence="3" key="1">
    <citation type="submission" date="2021-04" db="EMBL/GenBank/DDBJ databases">
        <title>The genome sequence of Ideonella sp. 4Y11.</title>
        <authorList>
            <person name="Liu Y."/>
        </authorList>
    </citation>
    <scope>NUCLEOTIDE SEQUENCE</scope>
    <source>
        <strain evidence="3">4Y11</strain>
    </source>
</reference>
<evidence type="ECO:0000313" key="3">
    <source>
        <dbReference type="EMBL" id="MBQ0958875.1"/>
    </source>
</evidence>
<keyword evidence="4" id="KW-1185">Reference proteome</keyword>
<name>A0A941BQ94_9BURK</name>
<dbReference type="RefSeq" id="WP_210801391.1">
    <property type="nucleotide sequence ID" value="NZ_JAGQDE010000005.1"/>
</dbReference>
<gene>
    <name evidence="3" type="ORF">KAK06_07880</name>
</gene>
<feature type="signal peptide" evidence="2">
    <location>
        <begin position="1"/>
        <end position="18"/>
    </location>
</feature>
<organism evidence="3 4">
    <name type="scientific">Ideonella aquatica</name>
    <dbReference type="NCBI Taxonomy" id="2824119"/>
    <lineage>
        <taxon>Bacteria</taxon>
        <taxon>Pseudomonadati</taxon>
        <taxon>Pseudomonadota</taxon>
        <taxon>Betaproteobacteria</taxon>
        <taxon>Burkholderiales</taxon>
        <taxon>Sphaerotilaceae</taxon>
        <taxon>Ideonella</taxon>
    </lineage>
</organism>
<dbReference type="AlphaFoldDB" id="A0A941BQ94"/>
<evidence type="ECO:0000256" key="1">
    <source>
        <dbReference type="SAM" id="MobiDB-lite"/>
    </source>
</evidence>
<dbReference type="EMBL" id="JAGQDE010000005">
    <property type="protein sequence ID" value="MBQ0958875.1"/>
    <property type="molecule type" value="Genomic_DNA"/>
</dbReference>
<dbReference type="Proteomes" id="UP000678374">
    <property type="component" value="Unassembled WGS sequence"/>
</dbReference>
<comment type="caution">
    <text evidence="3">The sequence shown here is derived from an EMBL/GenBank/DDBJ whole genome shotgun (WGS) entry which is preliminary data.</text>
</comment>
<sequence>MRAFLLLGAGLLALPAHADPAAGTPLPGEPQVIQRVTEDEQVRIEELRVRGQTRRLTVQPKVKGLGPYEITPPEPGRDPAQDPKAGQRIWFSLSF</sequence>
<evidence type="ECO:0008006" key="5">
    <source>
        <dbReference type="Google" id="ProtNLM"/>
    </source>
</evidence>
<evidence type="ECO:0000256" key="2">
    <source>
        <dbReference type="SAM" id="SignalP"/>
    </source>
</evidence>
<protein>
    <recommendedName>
        <fullName evidence="5">DUF2782 domain-containing protein</fullName>
    </recommendedName>
</protein>
<keyword evidence="2" id="KW-0732">Signal</keyword>
<feature type="region of interest" description="Disordered" evidence="1">
    <location>
        <begin position="64"/>
        <end position="85"/>
    </location>
</feature>
<proteinExistence type="predicted"/>
<feature type="chain" id="PRO_5036775487" description="DUF2782 domain-containing protein" evidence="2">
    <location>
        <begin position="19"/>
        <end position="95"/>
    </location>
</feature>